<dbReference type="OrthoDB" id="8110916at2759"/>
<evidence type="ECO:0000313" key="9">
    <source>
        <dbReference type="EMBL" id="KAJ1921242.1"/>
    </source>
</evidence>
<dbReference type="PANTHER" id="PTHR12592">
    <property type="entry name" value="ATP-DEPENDENT (S)-NAD(P)H-HYDRATE DEHYDRATASE FAMILY MEMBER"/>
    <property type="match status" value="1"/>
</dbReference>
<comment type="catalytic activity">
    <reaction evidence="6 7">
        <text>(6S)-NADPHX + ATP = ADP + phosphate + NADPH + H(+)</text>
        <dbReference type="Rhea" id="RHEA:32231"/>
        <dbReference type="ChEBI" id="CHEBI:15378"/>
        <dbReference type="ChEBI" id="CHEBI:30616"/>
        <dbReference type="ChEBI" id="CHEBI:43474"/>
        <dbReference type="ChEBI" id="CHEBI:57783"/>
        <dbReference type="ChEBI" id="CHEBI:64076"/>
        <dbReference type="ChEBI" id="CHEBI:456216"/>
        <dbReference type="EC" id="4.2.1.93"/>
    </reaction>
</comment>
<dbReference type="HAMAP" id="MF_01965">
    <property type="entry name" value="NADHX_dehydratase"/>
    <property type="match status" value="1"/>
</dbReference>
<dbReference type="EC" id="4.2.1.93" evidence="7"/>
<evidence type="ECO:0000259" key="8">
    <source>
        <dbReference type="PROSITE" id="PS51383"/>
    </source>
</evidence>
<keyword evidence="2 7" id="KW-0067">ATP-binding</keyword>
<keyword evidence="3" id="KW-0521">NADP</keyword>
<name>A0A9W8DWX2_9FUNG</name>
<dbReference type="Pfam" id="PF01256">
    <property type="entry name" value="Carb_kinase"/>
    <property type="match status" value="1"/>
</dbReference>
<gene>
    <name evidence="9" type="ORF">H4219_000841</name>
</gene>
<evidence type="ECO:0000256" key="4">
    <source>
        <dbReference type="ARBA" id="ARBA00023027"/>
    </source>
</evidence>
<comment type="catalytic activity">
    <reaction evidence="7">
        <text>(6S)-NADHX + ATP = ADP + phosphate + NADH + H(+)</text>
        <dbReference type="Rhea" id="RHEA:19017"/>
        <dbReference type="ChEBI" id="CHEBI:15378"/>
        <dbReference type="ChEBI" id="CHEBI:30616"/>
        <dbReference type="ChEBI" id="CHEBI:43474"/>
        <dbReference type="ChEBI" id="CHEBI:57945"/>
        <dbReference type="ChEBI" id="CHEBI:64074"/>
        <dbReference type="ChEBI" id="CHEBI:456216"/>
        <dbReference type="EC" id="4.2.1.93"/>
    </reaction>
</comment>
<comment type="caution">
    <text evidence="9">The sequence shown here is derived from an EMBL/GenBank/DDBJ whole genome shotgun (WGS) entry which is preliminary data.</text>
</comment>
<feature type="domain" description="YjeF C-terminal" evidence="8">
    <location>
        <begin position="37"/>
        <end position="342"/>
    </location>
</feature>
<dbReference type="GO" id="GO:0046496">
    <property type="term" value="P:nicotinamide nucleotide metabolic process"/>
    <property type="evidence" value="ECO:0007669"/>
    <property type="project" value="UniProtKB-UniRule"/>
</dbReference>
<dbReference type="InterPro" id="IPR029056">
    <property type="entry name" value="Ribokinase-like"/>
</dbReference>
<evidence type="ECO:0000256" key="3">
    <source>
        <dbReference type="ARBA" id="ARBA00022857"/>
    </source>
</evidence>
<dbReference type="EMBL" id="JANBPU010000006">
    <property type="protein sequence ID" value="KAJ1921242.1"/>
    <property type="molecule type" value="Genomic_DNA"/>
</dbReference>
<dbReference type="AlphaFoldDB" id="A0A9W8DWX2"/>
<evidence type="ECO:0000256" key="7">
    <source>
        <dbReference type="HAMAP-Rule" id="MF_03157"/>
    </source>
</evidence>
<feature type="binding site" evidence="7">
    <location>
        <position position="147"/>
    </location>
    <ligand>
        <name>(6S)-NADPHX</name>
        <dbReference type="ChEBI" id="CHEBI:64076"/>
    </ligand>
</feature>
<feature type="binding site" evidence="7">
    <location>
        <begin position="238"/>
        <end position="242"/>
    </location>
    <ligand>
        <name>ATP</name>
        <dbReference type="ChEBI" id="CHEBI:30616"/>
    </ligand>
</feature>
<accession>A0A9W8DWX2</accession>
<keyword evidence="7" id="KW-0963">Cytoplasm</keyword>
<feature type="binding site" evidence="7">
    <location>
        <position position="267"/>
    </location>
    <ligand>
        <name>(6S)-NADPHX</name>
        <dbReference type="ChEBI" id="CHEBI:64076"/>
    </ligand>
</feature>
<feature type="binding site" evidence="7">
    <location>
        <begin position="257"/>
        <end position="266"/>
    </location>
    <ligand>
        <name>ATP</name>
        <dbReference type="ChEBI" id="CHEBI:30616"/>
    </ligand>
</feature>
<dbReference type="NCBIfam" id="TIGR00196">
    <property type="entry name" value="yjeF_cterm"/>
    <property type="match status" value="1"/>
</dbReference>
<keyword evidence="5 7" id="KW-0456">Lyase</keyword>
<keyword evidence="7" id="KW-0597">Phosphoprotein</keyword>
<protein>
    <recommendedName>
        <fullName evidence="7">ATP-dependent (S)-NAD(P)H-hydrate dehydratase</fullName>
        <ecNumber evidence="7">4.2.1.93</ecNumber>
    </recommendedName>
    <alternativeName>
        <fullName evidence="7">ATP-dependent NAD(P)HX dehydratase</fullName>
    </alternativeName>
</protein>
<dbReference type="GO" id="GO:0110051">
    <property type="term" value="P:metabolite repair"/>
    <property type="evidence" value="ECO:0007669"/>
    <property type="project" value="TreeGrafter"/>
</dbReference>
<dbReference type="InterPro" id="IPR017953">
    <property type="entry name" value="Carbohydrate_kinase_pred_CS"/>
</dbReference>
<dbReference type="GO" id="GO:0005524">
    <property type="term" value="F:ATP binding"/>
    <property type="evidence" value="ECO:0007669"/>
    <property type="project" value="UniProtKB-KW"/>
</dbReference>
<dbReference type="PROSITE" id="PS01050">
    <property type="entry name" value="YJEF_C_2"/>
    <property type="match status" value="1"/>
</dbReference>
<comment type="function">
    <text evidence="7">Catalyzes the dehydration of the S-form of NAD(P)HX at the expense of ATP, which is converted to ADP. Together with NAD(P)HX epimerase, which catalyzes the epimerization of the S- and R-forms, the enzyme allows the repair of both epimers of NAD(P)HX, a damaged form of NAD(P)H that is a result of enzymatic or heat-dependent hydration.</text>
</comment>
<dbReference type="Proteomes" id="UP001150538">
    <property type="component" value="Unassembled WGS sequence"/>
</dbReference>
<dbReference type="GO" id="GO:0047453">
    <property type="term" value="F:ATP-dependent NAD(P)H-hydrate dehydratase activity"/>
    <property type="evidence" value="ECO:0007669"/>
    <property type="project" value="UniProtKB-UniRule"/>
</dbReference>
<organism evidence="9 10">
    <name type="scientific">Mycoemilia scoparia</name>
    <dbReference type="NCBI Taxonomy" id="417184"/>
    <lineage>
        <taxon>Eukaryota</taxon>
        <taxon>Fungi</taxon>
        <taxon>Fungi incertae sedis</taxon>
        <taxon>Zoopagomycota</taxon>
        <taxon>Kickxellomycotina</taxon>
        <taxon>Kickxellomycetes</taxon>
        <taxon>Kickxellales</taxon>
        <taxon>Kickxellaceae</taxon>
        <taxon>Mycoemilia</taxon>
    </lineage>
</organism>
<dbReference type="SUPFAM" id="SSF53613">
    <property type="entry name" value="Ribokinase-like"/>
    <property type="match status" value="1"/>
</dbReference>
<evidence type="ECO:0000256" key="1">
    <source>
        <dbReference type="ARBA" id="ARBA00022741"/>
    </source>
</evidence>
<dbReference type="GO" id="GO:0005737">
    <property type="term" value="C:cytoplasm"/>
    <property type="evidence" value="ECO:0007669"/>
    <property type="project" value="UniProtKB-SubCell"/>
</dbReference>
<dbReference type="PANTHER" id="PTHR12592:SF0">
    <property type="entry name" value="ATP-DEPENDENT (S)-NAD(P)H-HYDRATE DEHYDRATASE"/>
    <property type="match status" value="1"/>
</dbReference>
<reference evidence="9" key="1">
    <citation type="submission" date="2022-07" db="EMBL/GenBank/DDBJ databases">
        <title>Phylogenomic reconstructions and comparative analyses of Kickxellomycotina fungi.</title>
        <authorList>
            <person name="Reynolds N.K."/>
            <person name="Stajich J.E."/>
            <person name="Barry K."/>
            <person name="Grigoriev I.V."/>
            <person name="Crous P."/>
            <person name="Smith M.E."/>
        </authorList>
    </citation>
    <scope>NUCLEOTIDE SEQUENCE</scope>
    <source>
        <strain evidence="9">NBRC 100468</strain>
    </source>
</reference>
<evidence type="ECO:0000256" key="2">
    <source>
        <dbReference type="ARBA" id="ARBA00022840"/>
    </source>
</evidence>
<keyword evidence="10" id="KW-1185">Reference proteome</keyword>
<evidence type="ECO:0000256" key="6">
    <source>
        <dbReference type="ARBA" id="ARBA00047472"/>
    </source>
</evidence>
<dbReference type="InterPro" id="IPR000631">
    <property type="entry name" value="CARKD"/>
</dbReference>
<sequence>MLITTIEEAWELGTDMYHCSTHLAVNYAMIRDVIIHIPSNPPNIYNDGASTPGKTERARRLGIIGGCEEYTGAPYFVAHAALVTGADLAHIICEQHAGTVIKSYSPDLIVHPYFQSYQNRNDASLEVIKERVAKVIPKLHAISVGSGLGNDKYMLKCAEIAIKEAKESNLPIVFDADSLSIIGNSPSIVRGYKSAILSPNSTEFEKLCKSLDIDANQNKTEAVKSISKALGGVTVVLKGATDIISNGEKVFYCDEKGGLRRCGGQGDVLSGTMATFLGWGRLYERNIWRHELELDPDEITMLAAFAGCLLTRHASRLAYESCGRQTQTSSILEFLPEAFESRFGGRADD</sequence>
<keyword evidence="1 7" id="KW-0547">Nucleotide-binding</keyword>
<dbReference type="Gene3D" id="3.40.1190.20">
    <property type="match status" value="1"/>
</dbReference>
<evidence type="ECO:0000256" key="5">
    <source>
        <dbReference type="ARBA" id="ARBA00023239"/>
    </source>
</evidence>
<keyword evidence="4 7" id="KW-0520">NAD</keyword>
<proteinExistence type="inferred from homology"/>
<evidence type="ECO:0000313" key="10">
    <source>
        <dbReference type="Proteomes" id="UP001150538"/>
    </source>
</evidence>
<dbReference type="PROSITE" id="PS51383">
    <property type="entry name" value="YJEF_C_3"/>
    <property type="match status" value="1"/>
</dbReference>
<comment type="cofactor">
    <cofactor evidence="7">
        <name>Mg(2+)</name>
        <dbReference type="ChEBI" id="CHEBI:18420"/>
    </cofactor>
</comment>
<feature type="binding site" evidence="7">
    <location>
        <begin position="200"/>
        <end position="206"/>
    </location>
    <ligand>
        <name>(6S)-NADPHX</name>
        <dbReference type="ChEBI" id="CHEBI:64076"/>
    </ligand>
</feature>
<comment type="similarity">
    <text evidence="7">Belongs to the NnrD/CARKD family.</text>
</comment>
<dbReference type="CDD" id="cd01171">
    <property type="entry name" value="YXKO-related"/>
    <property type="match status" value="1"/>
</dbReference>
<comment type="subcellular location">
    <subcellularLocation>
        <location evidence="7">Cytoplasm</location>
    </subcellularLocation>
</comment>